<dbReference type="Pfam" id="PF01382">
    <property type="entry name" value="Avidin"/>
    <property type="match status" value="1"/>
</dbReference>
<comment type="caution">
    <text evidence="5">The sequence shown here is derived from an EMBL/GenBank/DDBJ whole genome shotgun (WGS) entry which is preliminary data.</text>
</comment>
<proteinExistence type="predicted"/>
<dbReference type="GO" id="GO:0009374">
    <property type="term" value="F:biotin binding"/>
    <property type="evidence" value="ECO:0007669"/>
    <property type="project" value="InterPro"/>
</dbReference>
<gene>
    <name evidence="5" type="ORF">Lsan_2918</name>
</gene>
<dbReference type="PROSITE" id="PS51326">
    <property type="entry name" value="AVIDIN_2"/>
    <property type="match status" value="1"/>
</dbReference>
<keyword evidence="2" id="KW-0964">Secreted</keyword>
<dbReference type="InterPro" id="IPR005468">
    <property type="entry name" value="Avidin/str"/>
</dbReference>
<evidence type="ECO:0000256" key="1">
    <source>
        <dbReference type="ARBA" id="ARBA00004613"/>
    </source>
</evidence>
<comment type="subcellular location">
    <subcellularLocation>
        <location evidence="1">Secreted</location>
    </subcellularLocation>
</comment>
<dbReference type="SUPFAM" id="SSF50876">
    <property type="entry name" value="Avidin/streptavidin"/>
    <property type="match status" value="1"/>
</dbReference>
<evidence type="ECO:0000313" key="6">
    <source>
        <dbReference type="Proteomes" id="UP000054703"/>
    </source>
</evidence>
<reference evidence="5 6" key="1">
    <citation type="submission" date="2015-11" db="EMBL/GenBank/DDBJ databases">
        <title>Genomic analysis of 38 Legionella species identifies large and diverse effector repertoires.</title>
        <authorList>
            <person name="Burstein D."/>
            <person name="Amaro F."/>
            <person name="Zusman T."/>
            <person name="Lifshitz Z."/>
            <person name="Cohen O."/>
            <person name="Gilbert J.A."/>
            <person name="Pupko T."/>
            <person name="Shuman H.A."/>
            <person name="Segal G."/>
        </authorList>
    </citation>
    <scope>NUCLEOTIDE SEQUENCE [LARGE SCALE GENOMIC DNA]</scope>
    <source>
        <strain evidence="5 6">SC-63-C7</strain>
    </source>
</reference>
<dbReference type="Gene3D" id="2.40.128.30">
    <property type="entry name" value="Avidin-like"/>
    <property type="match status" value="1"/>
</dbReference>
<evidence type="ECO:0000256" key="4">
    <source>
        <dbReference type="SAM" id="SignalP"/>
    </source>
</evidence>
<dbReference type="OrthoDB" id="5637373at2"/>
<name>A0A0W0YJK8_9GAMM</name>
<evidence type="ECO:0000313" key="5">
    <source>
        <dbReference type="EMBL" id="KTD56758.1"/>
    </source>
</evidence>
<dbReference type="InterPro" id="IPR036896">
    <property type="entry name" value="Avidin-like_sf"/>
</dbReference>
<dbReference type="AlphaFoldDB" id="A0A0W0YJK8"/>
<evidence type="ECO:0000256" key="3">
    <source>
        <dbReference type="ARBA" id="ARBA00022729"/>
    </source>
</evidence>
<dbReference type="EMBL" id="LNYU01000081">
    <property type="protein sequence ID" value="KTD56758.1"/>
    <property type="molecule type" value="Genomic_DNA"/>
</dbReference>
<dbReference type="STRING" id="45074.Lsan_2918"/>
<dbReference type="PATRIC" id="fig|45074.5.peg.3134"/>
<feature type="signal peptide" evidence="4">
    <location>
        <begin position="1"/>
        <end position="23"/>
    </location>
</feature>
<protein>
    <submittedName>
        <fullName evidence="5">Avidin family protein</fullName>
    </submittedName>
</protein>
<keyword evidence="6" id="KW-1185">Reference proteome</keyword>
<organism evidence="5 6">
    <name type="scientific">Legionella santicrucis</name>
    <dbReference type="NCBI Taxonomy" id="45074"/>
    <lineage>
        <taxon>Bacteria</taxon>
        <taxon>Pseudomonadati</taxon>
        <taxon>Pseudomonadota</taxon>
        <taxon>Gammaproteobacteria</taxon>
        <taxon>Legionellales</taxon>
        <taxon>Legionellaceae</taxon>
        <taxon>Legionella</taxon>
    </lineage>
</organism>
<evidence type="ECO:0000256" key="2">
    <source>
        <dbReference type="ARBA" id="ARBA00022525"/>
    </source>
</evidence>
<dbReference type="Proteomes" id="UP000054703">
    <property type="component" value="Unassembled WGS sequence"/>
</dbReference>
<dbReference type="RefSeq" id="WP_083505154.1">
    <property type="nucleotide sequence ID" value="NZ_CAAAIH010000044.1"/>
</dbReference>
<keyword evidence="3 4" id="KW-0732">Signal</keyword>
<dbReference type="GO" id="GO:0005576">
    <property type="term" value="C:extracellular region"/>
    <property type="evidence" value="ECO:0007669"/>
    <property type="project" value="UniProtKB-SubCell"/>
</dbReference>
<sequence length="138" mass="14906">MKLNMKAYAILMGFFIANHPVCANPNTLNFKNQYGSHLELTVGKQNALTGTFITAVASKECQDAIGQKRPIIGYIDGTAITLSVNYPSCGSILTLTGHINQKRDTIEATSILAHQMTSFTQGPGSQFIGHNTFVKSKA</sequence>
<accession>A0A0W0YJK8</accession>
<feature type="chain" id="PRO_5006917747" evidence="4">
    <location>
        <begin position="24"/>
        <end position="138"/>
    </location>
</feature>